<evidence type="ECO:0000313" key="2">
    <source>
        <dbReference type="Proteomes" id="UP000297753"/>
    </source>
</evidence>
<accession>A0A4Y8WCG7</accession>
<organism evidence="1 2">
    <name type="scientific">Vibrio ouci</name>
    <dbReference type="NCBI Taxonomy" id="2499078"/>
    <lineage>
        <taxon>Bacteria</taxon>
        <taxon>Pseudomonadati</taxon>
        <taxon>Pseudomonadota</taxon>
        <taxon>Gammaproteobacteria</taxon>
        <taxon>Vibrionales</taxon>
        <taxon>Vibrionaceae</taxon>
        <taxon>Vibrio</taxon>
    </lineage>
</organism>
<proteinExistence type="predicted"/>
<dbReference type="OrthoDB" id="6396118at2"/>
<comment type="caution">
    <text evidence="1">The sequence shown here is derived from an EMBL/GenBank/DDBJ whole genome shotgun (WGS) entry which is preliminary data.</text>
</comment>
<gene>
    <name evidence="1" type="ORF">ELS82_19245</name>
</gene>
<evidence type="ECO:0000313" key="1">
    <source>
        <dbReference type="EMBL" id="TFH89981.1"/>
    </source>
</evidence>
<name>A0A4Y8WCG7_9VIBR</name>
<dbReference type="Proteomes" id="UP000297753">
    <property type="component" value="Unassembled WGS sequence"/>
</dbReference>
<dbReference type="AlphaFoldDB" id="A0A4Y8WCG7"/>
<reference evidence="1 2" key="1">
    <citation type="submission" date="2019-01" db="EMBL/GenBank/DDBJ databases">
        <title>Vibrio BEI176 sp. nov, a marine bacterium isolated from China: eastern marignal seas.</title>
        <authorList>
            <person name="Li B."/>
        </authorList>
    </citation>
    <scope>NUCLEOTIDE SEQUENCE [LARGE SCALE GENOMIC DNA]</scope>
    <source>
        <strain evidence="1 2">BEI176</strain>
    </source>
</reference>
<dbReference type="EMBL" id="SATR01000038">
    <property type="protein sequence ID" value="TFH89981.1"/>
    <property type="molecule type" value="Genomic_DNA"/>
</dbReference>
<dbReference type="RefSeq" id="WP_134836922.1">
    <property type="nucleotide sequence ID" value="NZ_SATR01000038.1"/>
</dbReference>
<sequence length="344" mass="39597">MSRVHYFQRYSQKENVVTNNTLLLFSRLYNHSPARFEDFLNALSGDGNLTFDVGMQFAQQEGNTKRNSVPDGLITQKSIKVVIETKLYGNYGLSQLSNHLESFENEDTQVLLLLDPRKPNDEFLTQVISDVKSFNQANDTQVICLATTFTEIIKNFDSVLLDYDLELHEILGDYREFCDSMSLLPRDEMVMRAIVTGYTFHENMEFGVYYDPIDRGFSNHAYLGLYKNKSVRGIGKLTKIVHAEYDKETDELNLVAYQEGAEITEDEKNRIIGVMRSAEEVHGWNVYTGHHFFVVDEFVATNFNKSSKYPIQRSKYFDLGEVLDIEVLPSDSEIATRLTEKSWS</sequence>
<keyword evidence="2" id="KW-1185">Reference proteome</keyword>
<protein>
    <submittedName>
        <fullName evidence="1">Uncharacterized protein</fullName>
    </submittedName>
</protein>